<reference evidence="2 3" key="1">
    <citation type="journal article" date="2023" name="Environ Microbiome">
        <title>A coral-associated actinobacterium mitigates coral bleaching under heat stress.</title>
        <authorList>
            <person name="Li J."/>
            <person name="Zou Y."/>
            <person name="Li Q."/>
            <person name="Zhang J."/>
            <person name="Bourne D.G."/>
            <person name="Lyu Y."/>
            <person name="Liu C."/>
            <person name="Zhang S."/>
        </authorList>
    </citation>
    <scope>NUCLEOTIDE SEQUENCE [LARGE SCALE GENOMIC DNA]</scope>
    <source>
        <strain evidence="2 3">SCSIO 13291</strain>
    </source>
</reference>
<dbReference type="RefSeq" id="WP_232548083.1">
    <property type="nucleotide sequence ID" value="NZ_CP115965.1"/>
</dbReference>
<dbReference type="Pfam" id="PF14013">
    <property type="entry name" value="MT0933_antitox"/>
    <property type="match status" value="1"/>
</dbReference>
<dbReference type="Proteomes" id="UP001434337">
    <property type="component" value="Chromosome"/>
</dbReference>
<proteinExistence type="predicted"/>
<dbReference type="InterPro" id="IPR028037">
    <property type="entry name" value="Antitoxin_Rv0909/MT0933"/>
</dbReference>
<sequence>MGIFDDIKNTADAHEAQVEAGIDKAGDAVDRKTGSRYAEQVDQAQDFAKDWVGAPEGTTDQNANAPQERA</sequence>
<evidence type="ECO:0000256" key="1">
    <source>
        <dbReference type="SAM" id="MobiDB-lite"/>
    </source>
</evidence>
<evidence type="ECO:0000313" key="2">
    <source>
        <dbReference type="EMBL" id="WZW99994.1"/>
    </source>
</evidence>
<organism evidence="2 3">
    <name type="scientific">Propioniciclava soli</name>
    <dbReference type="NCBI Taxonomy" id="2775081"/>
    <lineage>
        <taxon>Bacteria</taxon>
        <taxon>Bacillati</taxon>
        <taxon>Actinomycetota</taxon>
        <taxon>Actinomycetes</taxon>
        <taxon>Propionibacteriales</taxon>
        <taxon>Propionibacteriaceae</taxon>
        <taxon>Propioniciclava</taxon>
    </lineage>
</organism>
<feature type="region of interest" description="Disordered" evidence="1">
    <location>
        <begin position="46"/>
        <end position="70"/>
    </location>
</feature>
<feature type="compositionally biased region" description="Polar residues" evidence="1">
    <location>
        <begin position="58"/>
        <end position="70"/>
    </location>
</feature>
<keyword evidence="3" id="KW-1185">Reference proteome</keyword>
<gene>
    <name evidence="2" type="ORF">PCC79_07370</name>
</gene>
<protein>
    <submittedName>
        <fullName evidence="2">Antitoxin</fullName>
    </submittedName>
</protein>
<accession>A0ABZ3CB57</accession>
<evidence type="ECO:0000313" key="3">
    <source>
        <dbReference type="Proteomes" id="UP001434337"/>
    </source>
</evidence>
<dbReference type="EMBL" id="CP115965">
    <property type="protein sequence ID" value="WZW99994.1"/>
    <property type="molecule type" value="Genomic_DNA"/>
</dbReference>
<name>A0ABZ3CB57_9ACTN</name>